<gene>
    <name evidence="4" type="ORF">JRV97_00170</name>
</gene>
<dbReference type="InterPro" id="IPR001638">
    <property type="entry name" value="Solute-binding_3/MltF_N"/>
</dbReference>
<dbReference type="Proteomes" id="UP001232493">
    <property type="component" value="Chromosome"/>
</dbReference>
<evidence type="ECO:0000259" key="3">
    <source>
        <dbReference type="SMART" id="SM00079"/>
    </source>
</evidence>
<dbReference type="RefSeq" id="WP_280999067.1">
    <property type="nucleotide sequence ID" value="NZ_CP069362.1"/>
</dbReference>
<reference evidence="4 5" key="1">
    <citation type="submission" date="2021-02" db="EMBL/GenBank/DDBJ databases">
        <title>Characterization of Marinitoga sp. nov. str. BP5-C20A.</title>
        <authorList>
            <person name="Erauso G."/>
            <person name="Postec A."/>
        </authorList>
    </citation>
    <scope>NUCLEOTIDE SEQUENCE [LARGE SCALE GENOMIC DNA]</scope>
    <source>
        <strain evidence="4 5">BP5-C20A</strain>
    </source>
</reference>
<accession>A0ABY8PQW0</accession>
<sequence>MKKLALFILVVIISISIFSGKIEEIQKRGVLLVGQDPAYAPFYGIDINGKRIGHDIAFAKILADFLGVKVKFVITNWDGIIPALMANKFDIILAAMTITPERAIKVNFTIPYYQTGQALMFNSQKYSNLTIKDIKNMGSKVKIAVQLGSTGEIVARKMFPKAKILTFETVDAAAYQVIIKKADAMVFDDLYFGTLVKKYPSMKMINELLTKENLGIAVNKKDIDLLLWLNTVIETLKVDGTLEELKQEWILNYNWGNN</sequence>
<dbReference type="InterPro" id="IPR001320">
    <property type="entry name" value="Iontro_rcpt_C"/>
</dbReference>
<name>A0ABY8PQW0_9BACT</name>
<feature type="domain" description="Ionotropic glutamate receptor C-terminal" evidence="3">
    <location>
        <begin position="30"/>
        <end position="252"/>
    </location>
</feature>
<dbReference type="EMBL" id="CP069362">
    <property type="protein sequence ID" value="WGS65007.1"/>
    <property type="molecule type" value="Genomic_DNA"/>
</dbReference>
<dbReference type="SUPFAM" id="SSF53850">
    <property type="entry name" value="Periplasmic binding protein-like II"/>
    <property type="match status" value="1"/>
</dbReference>
<evidence type="ECO:0000313" key="4">
    <source>
        <dbReference type="EMBL" id="WGS65007.1"/>
    </source>
</evidence>
<feature type="domain" description="Solute-binding protein family 3/N-terminal" evidence="2">
    <location>
        <begin position="30"/>
        <end position="253"/>
    </location>
</feature>
<dbReference type="PANTHER" id="PTHR35936:SF17">
    <property type="entry name" value="ARGININE-BINDING EXTRACELLULAR PROTEIN ARTP"/>
    <property type="match status" value="1"/>
</dbReference>
<keyword evidence="1" id="KW-0732">Signal</keyword>
<keyword evidence="5" id="KW-1185">Reference proteome</keyword>
<proteinExistence type="predicted"/>
<organism evidence="4 5">
    <name type="scientific">Marinitoga aeolica</name>
    <dbReference type="NCBI Taxonomy" id="2809031"/>
    <lineage>
        <taxon>Bacteria</taxon>
        <taxon>Thermotogati</taxon>
        <taxon>Thermotogota</taxon>
        <taxon>Thermotogae</taxon>
        <taxon>Petrotogales</taxon>
        <taxon>Petrotogaceae</taxon>
        <taxon>Marinitoga</taxon>
    </lineage>
</organism>
<dbReference type="SMART" id="SM00079">
    <property type="entry name" value="PBPe"/>
    <property type="match status" value="1"/>
</dbReference>
<dbReference type="Gene3D" id="3.40.190.10">
    <property type="entry name" value="Periplasmic binding protein-like II"/>
    <property type="match status" value="2"/>
</dbReference>
<dbReference type="PANTHER" id="PTHR35936">
    <property type="entry name" value="MEMBRANE-BOUND LYTIC MUREIN TRANSGLYCOSYLASE F"/>
    <property type="match status" value="1"/>
</dbReference>
<protein>
    <submittedName>
        <fullName evidence="4">Transporter substrate-binding domain-containing protein</fullName>
    </submittedName>
</protein>
<dbReference type="CDD" id="cd13629">
    <property type="entry name" value="PBP2_Dsm1740"/>
    <property type="match status" value="1"/>
</dbReference>
<dbReference type="Pfam" id="PF00497">
    <property type="entry name" value="SBP_bac_3"/>
    <property type="match status" value="1"/>
</dbReference>
<evidence type="ECO:0000313" key="5">
    <source>
        <dbReference type="Proteomes" id="UP001232493"/>
    </source>
</evidence>
<dbReference type="SMART" id="SM00062">
    <property type="entry name" value="PBPb"/>
    <property type="match status" value="1"/>
</dbReference>
<evidence type="ECO:0000256" key="1">
    <source>
        <dbReference type="ARBA" id="ARBA00022729"/>
    </source>
</evidence>
<evidence type="ECO:0000259" key="2">
    <source>
        <dbReference type="SMART" id="SM00062"/>
    </source>
</evidence>